<evidence type="ECO:0000313" key="2">
    <source>
        <dbReference type="Proteomes" id="UP001240150"/>
    </source>
</evidence>
<organism evidence="1 2">
    <name type="scientific">Actinoplanes oblitus</name>
    <dbReference type="NCBI Taxonomy" id="3040509"/>
    <lineage>
        <taxon>Bacteria</taxon>
        <taxon>Bacillati</taxon>
        <taxon>Actinomycetota</taxon>
        <taxon>Actinomycetes</taxon>
        <taxon>Micromonosporales</taxon>
        <taxon>Micromonosporaceae</taxon>
        <taxon>Actinoplanes</taxon>
    </lineage>
</organism>
<protein>
    <recommendedName>
        <fullName evidence="3">Glutamine amidotransferase type-2 domain-containing protein</fullName>
    </recommendedName>
</protein>
<dbReference type="Proteomes" id="UP001240150">
    <property type="component" value="Chromosome"/>
</dbReference>
<accession>A0ABY8W9P5</accession>
<dbReference type="InterPro" id="IPR029055">
    <property type="entry name" value="Ntn_hydrolases_N"/>
</dbReference>
<evidence type="ECO:0000313" key="1">
    <source>
        <dbReference type="EMBL" id="WIM94525.1"/>
    </source>
</evidence>
<gene>
    <name evidence="1" type="ORF">ACTOB_006552</name>
</gene>
<dbReference type="Gene3D" id="3.60.20.10">
    <property type="entry name" value="Glutamine Phosphoribosylpyrophosphate, subunit 1, domain 1"/>
    <property type="match status" value="1"/>
</dbReference>
<dbReference type="RefSeq" id="WP_284915742.1">
    <property type="nucleotide sequence ID" value="NZ_CP126980.1"/>
</dbReference>
<name>A0ABY8W9P5_9ACTN</name>
<proteinExistence type="predicted"/>
<sequence length="240" mass="26360">MCRLIVATGDVPVPRIVRAAVAMSTGRTADHDGPITRHPNGWGAVWADPGSPTGLRSHRDVRPMADSWHEAPFAGLRTPVLAIHVRHATLPHNLGEPFTHPLHRPDGPVPWYFMHNGFLPTVYRHLGLAASRFDSAEYFDYLVPAGATELVESEALARLRAIAPGGSSGNAIAMTPTRSYVVHWTAAGNAYPRYFGMHRLRRPGLDVVSSEVIPSLAARHRWQPLPPNVVLDLHGRNRES</sequence>
<dbReference type="SUPFAM" id="SSF56235">
    <property type="entry name" value="N-terminal nucleophile aminohydrolases (Ntn hydrolases)"/>
    <property type="match status" value="1"/>
</dbReference>
<reference evidence="1 2" key="1">
    <citation type="submission" date="2023-06" db="EMBL/GenBank/DDBJ databases">
        <authorList>
            <person name="Yushchuk O."/>
            <person name="Binda E."/>
            <person name="Ruckert-Reed C."/>
            <person name="Fedorenko V."/>
            <person name="Kalinowski J."/>
            <person name="Marinelli F."/>
        </authorList>
    </citation>
    <scope>NUCLEOTIDE SEQUENCE [LARGE SCALE GENOMIC DNA]</scope>
    <source>
        <strain evidence="1 2">NRRL 3884</strain>
    </source>
</reference>
<keyword evidence="2" id="KW-1185">Reference proteome</keyword>
<dbReference type="EMBL" id="CP126980">
    <property type="protein sequence ID" value="WIM94525.1"/>
    <property type="molecule type" value="Genomic_DNA"/>
</dbReference>
<evidence type="ECO:0008006" key="3">
    <source>
        <dbReference type="Google" id="ProtNLM"/>
    </source>
</evidence>